<dbReference type="InterPro" id="IPR037407">
    <property type="entry name" value="MLP_fam"/>
</dbReference>
<proteinExistence type="predicted"/>
<comment type="caution">
    <text evidence="2">The sequence shown here is derived from an EMBL/GenBank/DDBJ whole genome shotgun (WGS) entry which is preliminary data.</text>
</comment>
<gene>
    <name evidence="2" type="ORF">M2280_002366</name>
</gene>
<protein>
    <submittedName>
        <fullName evidence="2">Uncharacterized protein YbdZ (MbtH family)</fullName>
    </submittedName>
</protein>
<dbReference type="Proteomes" id="UP001160334">
    <property type="component" value="Unassembled WGS sequence"/>
</dbReference>
<evidence type="ECO:0000313" key="3">
    <source>
        <dbReference type="Proteomes" id="UP001160334"/>
    </source>
</evidence>
<dbReference type="SMART" id="SM00923">
    <property type="entry name" value="MbtH"/>
    <property type="match status" value="1"/>
</dbReference>
<dbReference type="SUPFAM" id="SSF160582">
    <property type="entry name" value="MbtH-like"/>
    <property type="match status" value="1"/>
</dbReference>
<dbReference type="PANTHER" id="PTHR38444:SF1">
    <property type="entry name" value="ENTEROBACTIN BIOSYNTHESIS PROTEIN YBDZ"/>
    <property type="match status" value="1"/>
</dbReference>
<name>A0ABT6MA24_9NOCA</name>
<dbReference type="InterPro" id="IPR038020">
    <property type="entry name" value="MbtH-like_sf"/>
</dbReference>
<dbReference type="Gene3D" id="3.90.820.10">
    <property type="entry name" value="Structural Genomics, Unknown Function 30-nov-00 1gh9 Mol_id"/>
    <property type="match status" value="1"/>
</dbReference>
<dbReference type="RefSeq" id="WP_280760479.1">
    <property type="nucleotide sequence ID" value="NZ_JARXVC010000005.1"/>
</dbReference>
<feature type="domain" description="MbtH-like" evidence="1">
    <location>
        <begin position="6"/>
        <end position="56"/>
    </location>
</feature>
<dbReference type="PANTHER" id="PTHR38444">
    <property type="entry name" value="ENTEROBACTIN BIOSYNTHESIS PROTEIN YBDZ"/>
    <property type="match status" value="1"/>
</dbReference>
<sequence length="77" mass="8562">MTSPSSPFDDPEADYLVLVNEENQHSLWPAFADVPTGWAIAHGKASRRACVDYIDHNWTDLRPSSALAAREHDPSLD</sequence>
<organism evidence="2 3">
    <name type="scientific">Prescottella agglutinans</name>
    <dbReference type="NCBI Taxonomy" id="1644129"/>
    <lineage>
        <taxon>Bacteria</taxon>
        <taxon>Bacillati</taxon>
        <taxon>Actinomycetota</taxon>
        <taxon>Actinomycetes</taxon>
        <taxon>Mycobacteriales</taxon>
        <taxon>Nocardiaceae</taxon>
        <taxon>Prescottella</taxon>
    </lineage>
</organism>
<dbReference type="EMBL" id="JARXVC010000005">
    <property type="protein sequence ID" value="MDH6281146.1"/>
    <property type="molecule type" value="Genomic_DNA"/>
</dbReference>
<accession>A0ABT6MA24</accession>
<dbReference type="Pfam" id="PF03621">
    <property type="entry name" value="MbtH"/>
    <property type="match status" value="1"/>
</dbReference>
<dbReference type="InterPro" id="IPR005153">
    <property type="entry name" value="MbtH-like_dom"/>
</dbReference>
<reference evidence="2 3" key="1">
    <citation type="submission" date="2023-04" db="EMBL/GenBank/DDBJ databases">
        <title>Forest soil microbial communities from Buena Vista Peninsula, Colon Province, Panama.</title>
        <authorList>
            <person name="Bouskill N."/>
        </authorList>
    </citation>
    <scope>NUCLEOTIDE SEQUENCE [LARGE SCALE GENOMIC DNA]</scope>
    <source>
        <strain evidence="2 3">CFH S0262</strain>
    </source>
</reference>
<evidence type="ECO:0000259" key="1">
    <source>
        <dbReference type="SMART" id="SM00923"/>
    </source>
</evidence>
<keyword evidence="3" id="KW-1185">Reference proteome</keyword>
<evidence type="ECO:0000313" key="2">
    <source>
        <dbReference type="EMBL" id="MDH6281146.1"/>
    </source>
</evidence>